<feature type="compositionally biased region" description="Basic and acidic residues" evidence="1">
    <location>
        <begin position="27"/>
        <end position="39"/>
    </location>
</feature>
<feature type="region of interest" description="Disordered" evidence="1">
    <location>
        <begin position="146"/>
        <end position="166"/>
    </location>
</feature>
<evidence type="ECO:0008006" key="4">
    <source>
        <dbReference type="Google" id="ProtNLM"/>
    </source>
</evidence>
<evidence type="ECO:0000256" key="1">
    <source>
        <dbReference type="SAM" id="MobiDB-lite"/>
    </source>
</evidence>
<accession>A0ABV4K3Q2</accession>
<proteinExistence type="predicted"/>
<evidence type="ECO:0000313" key="3">
    <source>
        <dbReference type="Proteomes" id="UP001568698"/>
    </source>
</evidence>
<name>A0ABV4K3Q2_9BACT</name>
<reference evidence="2 3" key="1">
    <citation type="submission" date="2024-08" db="EMBL/GenBank/DDBJ databases">
        <title>Sulfate-reducing bacteria isolated from formation water of the oil field in Kazakhstan and description of Pseudodesulfovibrio sp.</title>
        <authorList>
            <person name="Bidzhieva S.K."/>
            <person name="Tourova T.P."/>
            <person name="Grouzdev D.S."/>
            <person name="Beletsky A.V."/>
            <person name="Sokolova D.S."/>
            <person name="Samigullina S.R."/>
            <person name="Poltaraus A.B."/>
            <person name="Avtukh A.N."/>
            <person name="Tereshina V.M."/>
            <person name="Zhaparov N.S."/>
            <person name="Mardanov A.V."/>
            <person name="Nazina T.N."/>
        </authorList>
    </citation>
    <scope>NUCLEOTIDE SEQUENCE [LARGE SCALE GENOMIC DNA]</scope>
    <source>
        <strain evidence="2 3">9FUS</strain>
    </source>
</reference>
<dbReference type="Proteomes" id="UP001568698">
    <property type="component" value="Unassembled WGS sequence"/>
</dbReference>
<organism evidence="2 3">
    <name type="scientific">Pseudodesulfovibrio karagichevae</name>
    <dbReference type="NCBI Taxonomy" id="3239305"/>
    <lineage>
        <taxon>Bacteria</taxon>
        <taxon>Pseudomonadati</taxon>
        <taxon>Thermodesulfobacteriota</taxon>
        <taxon>Desulfovibrionia</taxon>
        <taxon>Desulfovibrionales</taxon>
        <taxon>Desulfovibrionaceae</taxon>
    </lineage>
</organism>
<gene>
    <name evidence="2" type="ORF">AB6M95_12475</name>
</gene>
<dbReference type="RefSeq" id="WP_371387086.1">
    <property type="nucleotide sequence ID" value="NZ_JBGLYH010000036.1"/>
</dbReference>
<sequence>MTVESLLQQTGTFVGTLTIKPTATDKTMAEAAREARIPEQGDTVKISEEARALSAGEESGDAGKTGDSKVSISAEQSQKEKKESEIDQIIRMLKEQIKRTQKEIKELEKSDMPEKLKRTLIQDKQVMLLELNKQLSEALEKKMKNIGSSVGGGTRAEGAGNSAASF</sequence>
<evidence type="ECO:0000313" key="2">
    <source>
        <dbReference type="EMBL" id="MEZ7197571.1"/>
    </source>
</evidence>
<protein>
    <recommendedName>
        <fullName evidence="4">FlxA-like protein</fullName>
    </recommendedName>
</protein>
<dbReference type="EMBL" id="JBGLYH010000036">
    <property type="protein sequence ID" value="MEZ7197571.1"/>
    <property type="molecule type" value="Genomic_DNA"/>
</dbReference>
<feature type="region of interest" description="Disordered" evidence="1">
    <location>
        <begin position="23"/>
        <end position="87"/>
    </location>
</feature>
<comment type="caution">
    <text evidence="2">The sequence shown here is derived from an EMBL/GenBank/DDBJ whole genome shotgun (WGS) entry which is preliminary data.</text>
</comment>
<keyword evidence="3" id="KW-1185">Reference proteome</keyword>